<evidence type="ECO:0000256" key="5">
    <source>
        <dbReference type="ARBA" id="ARBA00022840"/>
    </source>
</evidence>
<dbReference type="Proteomes" id="UP000316609">
    <property type="component" value="Unassembled WGS sequence"/>
</dbReference>
<dbReference type="InterPro" id="IPR027417">
    <property type="entry name" value="P-loop_NTPase"/>
</dbReference>
<keyword evidence="4 8" id="KW-0227">DNA damage</keyword>
<proteinExistence type="inferred from homology"/>
<dbReference type="AlphaFoldDB" id="A0A538TXS1"/>
<keyword evidence="6 8" id="KW-0234">DNA repair</keyword>
<dbReference type="SUPFAM" id="SSF52540">
    <property type="entry name" value="P-loop containing nucleoside triphosphate hydrolases"/>
    <property type="match status" value="1"/>
</dbReference>
<dbReference type="PIRSF" id="PIRSF003128">
    <property type="entry name" value="RecN"/>
    <property type="match status" value="1"/>
</dbReference>
<dbReference type="GO" id="GO:0043590">
    <property type="term" value="C:bacterial nucleoid"/>
    <property type="evidence" value="ECO:0007669"/>
    <property type="project" value="TreeGrafter"/>
</dbReference>
<dbReference type="PANTHER" id="PTHR11059">
    <property type="entry name" value="DNA REPAIR PROTEIN RECN"/>
    <property type="match status" value="1"/>
</dbReference>
<dbReference type="EMBL" id="VBOY01000010">
    <property type="protein sequence ID" value="TMQ68408.1"/>
    <property type="molecule type" value="Genomic_DNA"/>
</dbReference>
<dbReference type="GO" id="GO:0006310">
    <property type="term" value="P:DNA recombination"/>
    <property type="evidence" value="ECO:0007669"/>
    <property type="project" value="InterPro"/>
</dbReference>
<evidence type="ECO:0000256" key="6">
    <source>
        <dbReference type="ARBA" id="ARBA00023204"/>
    </source>
</evidence>
<name>A0A538TXS1_UNCEI</name>
<dbReference type="GO" id="GO:0009432">
    <property type="term" value="P:SOS response"/>
    <property type="evidence" value="ECO:0007669"/>
    <property type="project" value="TreeGrafter"/>
</dbReference>
<evidence type="ECO:0000256" key="2">
    <source>
        <dbReference type="ARBA" id="ARBA00021315"/>
    </source>
</evidence>
<evidence type="ECO:0000256" key="3">
    <source>
        <dbReference type="ARBA" id="ARBA00022741"/>
    </source>
</evidence>
<dbReference type="CDD" id="cd03241">
    <property type="entry name" value="ABC_RecN"/>
    <property type="match status" value="1"/>
</dbReference>
<comment type="function">
    <text evidence="8">May be involved in recombinational repair of damaged DNA.</text>
</comment>
<keyword evidence="5" id="KW-0067">ATP-binding</keyword>
<dbReference type="Gene3D" id="3.40.50.300">
    <property type="entry name" value="P-loop containing nucleotide triphosphate hydrolases"/>
    <property type="match status" value="2"/>
</dbReference>
<evidence type="ECO:0000313" key="10">
    <source>
        <dbReference type="EMBL" id="TMQ68408.1"/>
    </source>
</evidence>
<evidence type="ECO:0000256" key="7">
    <source>
        <dbReference type="ARBA" id="ARBA00033408"/>
    </source>
</evidence>
<evidence type="ECO:0000313" key="11">
    <source>
        <dbReference type="Proteomes" id="UP000316609"/>
    </source>
</evidence>
<dbReference type="NCBIfam" id="TIGR00634">
    <property type="entry name" value="recN"/>
    <property type="match status" value="1"/>
</dbReference>
<evidence type="ECO:0000256" key="9">
    <source>
        <dbReference type="SAM" id="Coils"/>
    </source>
</evidence>
<reference evidence="10 11" key="1">
    <citation type="journal article" date="2019" name="Nat. Microbiol.">
        <title>Mediterranean grassland soil C-N compound turnover is dependent on rainfall and depth, and is mediated by genomically divergent microorganisms.</title>
        <authorList>
            <person name="Diamond S."/>
            <person name="Andeer P.F."/>
            <person name="Li Z."/>
            <person name="Crits-Christoph A."/>
            <person name="Burstein D."/>
            <person name="Anantharaman K."/>
            <person name="Lane K.R."/>
            <person name="Thomas B.C."/>
            <person name="Pan C."/>
            <person name="Northen T.R."/>
            <person name="Banfield J.F."/>
        </authorList>
    </citation>
    <scope>NUCLEOTIDE SEQUENCE [LARGE SCALE GENOMIC DNA]</scope>
    <source>
        <strain evidence="10">WS_8</strain>
    </source>
</reference>
<dbReference type="GO" id="GO:0005524">
    <property type="term" value="F:ATP binding"/>
    <property type="evidence" value="ECO:0007669"/>
    <property type="project" value="UniProtKB-KW"/>
</dbReference>
<evidence type="ECO:0000256" key="4">
    <source>
        <dbReference type="ARBA" id="ARBA00022763"/>
    </source>
</evidence>
<protein>
    <recommendedName>
        <fullName evidence="2 8">DNA repair protein RecN</fullName>
    </recommendedName>
    <alternativeName>
        <fullName evidence="7 8">Recombination protein N</fullName>
    </alternativeName>
</protein>
<comment type="similarity">
    <text evidence="1 8">Belongs to the RecN family.</text>
</comment>
<sequence>MVVGERADADVVREGAAAAVVEAEFDLNGEAAARVGALMAEWGLDFDGATVIVRREAQANGRGRASVNQSPVTLAALKRLGEIVADLHGQHEHQSLLKPEAGLLVLDRLAGLEEQRQLYCVSLAAWREARADLERLEASLATFAERSEYLRHAAHQIDQARLADDELETLERDAARLAHADRLRALASQALEGLSESETSAGASLASALHALEQAARLDPSLADGLPPLHEAGIAMAEAARTLTDYVNQLEVDPSQLDAIEARRDSIHRLTRTYRRNVSELQAWRTELERELAAGDDAAGARERAGARLMRAEAECLQQALSLGAQRAAAAATWGTRLTRELKPLGFASARLAFDVARPREDARGFGPLGLDAVTIRFTANAGEPPKPLAKIASGGELSRVMLALKAALEAKDRVDLLVFDEVDSGIGGAVAQAVGERLRLLARHRQILCVTHLPMIAALADHHLSVTKEIVGARTLARFGPVDGEARVAELARMLAGTRASETTRRQARELLAAAPSDR</sequence>
<dbReference type="PANTHER" id="PTHR11059:SF0">
    <property type="entry name" value="DNA REPAIR PROTEIN RECN"/>
    <property type="match status" value="1"/>
</dbReference>
<evidence type="ECO:0000256" key="8">
    <source>
        <dbReference type="PIRNR" id="PIRNR003128"/>
    </source>
</evidence>
<comment type="caution">
    <text evidence="10">The sequence shown here is derived from an EMBL/GenBank/DDBJ whole genome shotgun (WGS) entry which is preliminary data.</text>
</comment>
<organism evidence="10 11">
    <name type="scientific">Eiseniibacteriota bacterium</name>
    <dbReference type="NCBI Taxonomy" id="2212470"/>
    <lineage>
        <taxon>Bacteria</taxon>
        <taxon>Candidatus Eiseniibacteriota</taxon>
    </lineage>
</organism>
<dbReference type="GO" id="GO:0006281">
    <property type="term" value="P:DNA repair"/>
    <property type="evidence" value="ECO:0007669"/>
    <property type="project" value="UniProtKB-KW"/>
</dbReference>
<accession>A0A538TXS1</accession>
<evidence type="ECO:0000256" key="1">
    <source>
        <dbReference type="ARBA" id="ARBA00009441"/>
    </source>
</evidence>
<keyword evidence="3" id="KW-0547">Nucleotide-binding</keyword>
<dbReference type="InterPro" id="IPR004604">
    <property type="entry name" value="DNA_recomb/repair_RecN"/>
</dbReference>
<gene>
    <name evidence="10" type="primary">recN</name>
    <name evidence="10" type="ORF">E6K78_01300</name>
</gene>
<keyword evidence="9" id="KW-0175">Coiled coil</keyword>
<feature type="coiled-coil region" evidence="9">
    <location>
        <begin position="153"/>
        <end position="180"/>
    </location>
</feature>